<name>A0A2R8BGR7_9RHOB</name>
<keyword evidence="2" id="KW-1185">Reference proteome</keyword>
<organism evidence="1 2">
    <name type="scientific">Ascidiaceihabitans donghaensis</name>
    <dbReference type="NCBI Taxonomy" id="1510460"/>
    <lineage>
        <taxon>Bacteria</taxon>
        <taxon>Pseudomonadati</taxon>
        <taxon>Pseudomonadota</taxon>
        <taxon>Alphaproteobacteria</taxon>
        <taxon>Rhodobacterales</taxon>
        <taxon>Paracoccaceae</taxon>
        <taxon>Ascidiaceihabitans</taxon>
    </lineage>
</organism>
<reference evidence="1 2" key="1">
    <citation type="submission" date="2018-03" db="EMBL/GenBank/DDBJ databases">
        <authorList>
            <person name="Keele B.F."/>
        </authorList>
    </citation>
    <scope>NUCLEOTIDE SEQUENCE [LARGE SCALE GENOMIC DNA]</scope>
    <source>
        <strain evidence="1 2">CECT 8599</strain>
    </source>
</reference>
<dbReference type="EMBL" id="OMOR01000001">
    <property type="protein sequence ID" value="SPH22329.1"/>
    <property type="molecule type" value="Genomic_DNA"/>
</dbReference>
<dbReference type="Proteomes" id="UP000244880">
    <property type="component" value="Unassembled WGS sequence"/>
</dbReference>
<sequence>MGGRVCNRIIAAQNPPFTIDDNQIRKDWKGGLNHVVFVQKMGDMRRLNMLRGYKLCGNTGADHF</sequence>
<dbReference type="AlphaFoldDB" id="A0A2R8BGR7"/>
<evidence type="ECO:0000313" key="1">
    <source>
        <dbReference type="EMBL" id="SPH22329.1"/>
    </source>
</evidence>
<gene>
    <name evidence="1" type="ORF">ASD8599_03073</name>
</gene>
<evidence type="ECO:0000313" key="2">
    <source>
        <dbReference type="Proteomes" id="UP000244880"/>
    </source>
</evidence>
<accession>A0A2R8BGR7</accession>
<protein>
    <submittedName>
        <fullName evidence="1">Uncharacterized protein</fullName>
    </submittedName>
</protein>
<proteinExistence type="predicted"/>